<comment type="caution">
    <text evidence="2">The sequence shown here is derived from an EMBL/GenBank/DDBJ whole genome shotgun (WGS) entry which is preliminary data.</text>
</comment>
<organism evidence="2 3">
    <name type="scientific">Champsocephalus gunnari</name>
    <name type="common">Mackerel icefish</name>
    <dbReference type="NCBI Taxonomy" id="52237"/>
    <lineage>
        <taxon>Eukaryota</taxon>
        <taxon>Metazoa</taxon>
        <taxon>Chordata</taxon>
        <taxon>Craniata</taxon>
        <taxon>Vertebrata</taxon>
        <taxon>Euteleostomi</taxon>
        <taxon>Actinopterygii</taxon>
        <taxon>Neopterygii</taxon>
        <taxon>Teleostei</taxon>
        <taxon>Neoteleostei</taxon>
        <taxon>Acanthomorphata</taxon>
        <taxon>Eupercaria</taxon>
        <taxon>Perciformes</taxon>
        <taxon>Notothenioidei</taxon>
        <taxon>Channichthyidae</taxon>
        <taxon>Champsocephalus</taxon>
    </lineage>
</organism>
<reference evidence="2 3" key="1">
    <citation type="journal article" date="2023" name="Mol. Biol. Evol.">
        <title>Genomics of Secondarily Temperate Adaptation in the Only Non-Antarctic Icefish.</title>
        <authorList>
            <person name="Rivera-Colon A.G."/>
            <person name="Rayamajhi N."/>
            <person name="Minhas B.F."/>
            <person name="Madrigal G."/>
            <person name="Bilyk K.T."/>
            <person name="Yoon V."/>
            <person name="Hune M."/>
            <person name="Gregory S."/>
            <person name="Cheng C.H.C."/>
            <person name="Catchen J.M."/>
        </authorList>
    </citation>
    <scope>NUCLEOTIDE SEQUENCE [LARGE SCALE GENOMIC DNA]</scope>
    <source>
        <tissue evidence="2">White muscle</tissue>
    </source>
</reference>
<feature type="region of interest" description="Disordered" evidence="1">
    <location>
        <begin position="25"/>
        <end position="107"/>
    </location>
</feature>
<gene>
    <name evidence="2" type="ORF">CgunFtcFv8_002562</name>
</gene>
<name>A0AAN8DH48_CHAGU</name>
<dbReference type="EMBL" id="JAURVH010001525">
    <property type="protein sequence ID" value="KAK5917743.1"/>
    <property type="molecule type" value="Genomic_DNA"/>
</dbReference>
<proteinExistence type="predicted"/>
<dbReference type="AlphaFoldDB" id="A0AAN8DH48"/>
<protein>
    <submittedName>
        <fullName evidence="2">Uncharacterized protein</fullName>
    </submittedName>
</protein>
<evidence type="ECO:0000313" key="2">
    <source>
        <dbReference type="EMBL" id="KAK5917743.1"/>
    </source>
</evidence>
<evidence type="ECO:0000256" key="1">
    <source>
        <dbReference type="SAM" id="MobiDB-lite"/>
    </source>
</evidence>
<sequence length="107" mass="11421">MGTVSRSGKSWRCSRRTVTLPLSRMKLQPRLSGSSTKRAAVWVSGSKKPERGPLSRCSHGPPEGPQHPLIKYTSGGRTLLWEGDTGRQHAGSPAGEGRGRGGRKSSG</sequence>
<keyword evidence="3" id="KW-1185">Reference proteome</keyword>
<dbReference type="Proteomes" id="UP001331515">
    <property type="component" value="Unassembled WGS sequence"/>
</dbReference>
<accession>A0AAN8DH48</accession>
<evidence type="ECO:0000313" key="3">
    <source>
        <dbReference type="Proteomes" id="UP001331515"/>
    </source>
</evidence>